<accession>A0A931H8L8</accession>
<evidence type="ECO:0000256" key="3">
    <source>
        <dbReference type="ARBA" id="ARBA00022691"/>
    </source>
</evidence>
<protein>
    <submittedName>
        <fullName evidence="9">Anaerobic sulfatase maturase</fullName>
    </submittedName>
</protein>
<dbReference type="InterPro" id="IPR013785">
    <property type="entry name" value="Aldolase_TIM"/>
</dbReference>
<dbReference type="SFLD" id="SFLDF00285">
    <property type="entry name" value="anaerobic_Ser-type_sulfatase-m"/>
    <property type="match status" value="1"/>
</dbReference>
<dbReference type="InterPro" id="IPR023885">
    <property type="entry name" value="4Fe4S-binding_SPASM_dom"/>
</dbReference>
<dbReference type="SFLD" id="SFLDG01067">
    <property type="entry name" value="SPASM/twitch_domain_containing"/>
    <property type="match status" value="1"/>
</dbReference>
<comment type="cofactor">
    <cofactor evidence="1">
        <name>[4Fe-4S] cluster</name>
        <dbReference type="ChEBI" id="CHEBI:49883"/>
    </cofactor>
</comment>
<dbReference type="CDD" id="cd21120">
    <property type="entry name" value="SPASM_anSME"/>
    <property type="match status" value="1"/>
</dbReference>
<dbReference type="InterPro" id="IPR047207">
    <property type="entry name" value="SPASM_anSME"/>
</dbReference>
<dbReference type="SUPFAM" id="SSF102114">
    <property type="entry name" value="Radical SAM enzymes"/>
    <property type="match status" value="1"/>
</dbReference>
<dbReference type="RefSeq" id="WP_196988287.1">
    <property type="nucleotide sequence ID" value="NZ_JADWYS010000001.1"/>
</dbReference>
<dbReference type="NCBIfam" id="TIGR03942">
    <property type="entry name" value="sulfatase_rSAM"/>
    <property type="match status" value="1"/>
</dbReference>
<dbReference type="SFLD" id="SFLDG01386">
    <property type="entry name" value="main_SPASM_domain-containing"/>
    <property type="match status" value="1"/>
</dbReference>
<comment type="caution">
    <text evidence="9">The sequence shown here is derived from an EMBL/GenBank/DDBJ whole genome shotgun (WGS) entry which is preliminary data.</text>
</comment>
<evidence type="ECO:0000256" key="1">
    <source>
        <dbReference type="ARBA" id="ARBA00001966"/>
    </source>
</evidence>
<dbReference type="SFLD" id="SFLDG01072">
    <property type="entry name" value="dehydrogenase_like"/>
    <property type="match status" value="1"/>
</dbReference>
<keyword evidence="5" id="KW-0408">Iron</keyword>
<evidence type="ECO:0000259" key="8">
    <source>
        <dbReference type="PROSITE" id="PS51918"/>
    </source>
</evidence>
<evidence type="ECO:0000256" key="5">
    <source>
        <dbReference type="ARBA" id="ARBA00023004"/>
    </source>
</evidence>
<keyword evidence="3" id="KW-0949">S-adenosyl-L-methionine</keyword>
<dbReference type="PANTHER" id="PTHR43273:SF3">
    <property type="entry name" value="ANAEROBIC SULFATASE-MATURATING ENZYME HOMOLOG ASLB-RELATED"/>
    <property type="match status" value="1"/>
</dbReference>
<dbReference type="NCBIfam" id="TIGR04085">
    <property type="entry name" value="rSAM_more_4Fe4S"/>
    <property type="match status" value="1"/>
</dbReference>
<evidence type="ECO:0000256" key="7">
    <source>
        <dbReference type="ARBA" id="ARBA00023601"/>
    </source>
</evidence>
<evidence type="ECO:0000313" key="9">
    <source>
        <dbReference type="EMBL" id="MBG9390553.1"/>
    </source>
</evidence>
<dbReference type="EMBL" id="JADWYS010000001">
    <property type="protein sequence ID" value="MBG9390553.1"/>
    <property type="molecule type" value="Genomic_DNA"/>
</dbReference>
<feature type="domain" description="Radical SAM core" evidence="8">
    <location>
        <begin position="4"/>
        <end position="257"/>
    </location>
</feature>
<dbReference type="InterPro" id="IPR007197">
    <property type="entry name" value="rSAM"/>
</dbReference>
<evidence type="ECO:0000256" key="2">
    <source>
        <dbReference type="ARBA" id="ARBA00022485"/>
    </source>
</evidence>
<keyword evidence="2" id="KW-0004">4Fe-4S</keyword>
<dbReference type="InterPro" id="IPR034491">
    <property type="entry name" value="Anaerob_Ser_sulfatase-maturase"/>
</dbReference>
<dbReference type="PROSITE" id="PS51918">
    <property type="entry name" value="RADICAL_SAM"/>
    <property type="match status" value="1"/>
</dbReference>
<organism evidence="9 10">
    <name type="scientific">Caenimonas aquaedulcis</name>
    <dbReference type="NCBI Taxonomy" id="2793270"/>
    <lineage>
        <taxon>Bacteria</taxon>
        <taxon>Pseudomonadati</taxon>
        <taxon>Pseudomonadota</taxon>
        <taxon>Betaproteobacteria</taxon>
        <taxon>Burkholderiales</taxon>
        <taxon>Comamonadaceae</taxon>
        <taxon>Caenimonas</taxon>
    </lineage>
</organism>
<proteinExistence type="inferred from homology"/>
<reference evidence="9" key="1">
    <citation type="submission" date="2020-11" db="EMBL/GenBank/DDBJ databases">
        <title>Bacterial whole genome sequence for Caenimonas sp. DR4.4.</title>
        <authorList>
            <person name="Le V."/>
            <person name="Ko S.-R."/>
            <person name="Ahn C.-Y."/>
            <person name="Oh H.-M."/>
        </authorList>
    </citation>
    <scope>NUCLEOTIDE SEQUENCE</scope>
    <source>
        <strain evidence="9">DR4.4</strain>
    </source>
</reference>
<comment type="similarity">
    <text evidence="7">Belongs to the radical SAM superfamily. Anaerobic sulfatase-maturating enzyme family.</text>
</comment>
<dbReference type="AlphaFoldDB" id="A0A931H8L8"/>
<dbReference type="InterPro" id="IPR058240">
    <property type="entry name" value="rSAM_sf"/>
</dbReference>
<dbReference type="Pfam" id="PF13186">
    <property type="entry name" value="SPASM"/>
    <property type="match status" value="1"/>
</dbReference>
<keyword evidence="4" id="KW-0479">Metal-binding</keyword>
<dbReference type="Pfam" id="PF04055">
    <property type="entry name" value="Radical_SAM"/>
    <property type="match status" value="1"/>
</dbReference>
<dbReference type="Proteomes" id="UP000651050">
    <property type="component" value="Unassembled WGS sequence"/>
</dbReference>
<dbReference type="GO" id="GO:0016491">
    <property type="term" value="F:oxidoreductase activity"/>
    <property type="evidence" value="ECO:0007669"/>
    <property type="project" value="InterPro"/>
</dbReference>
<dbReference type="GO" id="GO:0051539">
    <property type="term" value="F:4 iron, 4 sulfur cluster binding"/>
    <property type="evidence" value="ECO:0007669"/>
    <property type="project" value="UniProtKB-KW"/>
</dbReference>
<dbReference type="SFLD" id="SFLDS00029">
    <property type="entry name" value="Radical_SAM"/>
    <property type="match status" value="1"/>
</dbReference>
<keyword evidence="6" id="KW-0411">Iron-sulfur</keyword>
<sequence length="412" mass="46430">MQATQSPFHLLAKPAGAACNLGCKYCFFLSKENLYAERESPLMDDAVLDAYLRGLVQSSPGAQVNVAWQGGEPMLRGLDFYRRAVGLAEKHRQPHQRILHTMQTNGTLIDDEWAAFFRQHDFLVGLSIDGPREMHDAYRIDKQGAGSFDDVVRGWNLLRRHGVDTNVLCTLHAANQDHPLEVYRFFRDELQARYIQLIPIVERATEQTISFANGGWGGNRGKDRPLYRQEGSLVTDRTVSADAFGRFLVAVFDEWIRRDVGRVFVTTFDVALGSWLGEHTSCVVSPTCGDALAMEHNGDVYSCDHYIEPGYKLGNVKDTPLRALVDSEQQRRFGNAKSDTLPRYCKECPVQFACYGECPRNRFIDTPDGEPGLNYLCAGYKAFFQHIDAPMKAMARLVREGGFAEDIMLEKL</sequence>
<dbReference type="PANTHER" id="PTHR43273">
    <property type="entry name" value="ANAEROBIC SULFATASE-MATURATING ENZYME HOMOLOG ASLB-RELATED"/>
    <property type="match status" value="1"/>
</dbReference>
<dbReference type="Gene3D" id="3.20.20.70">
    <property type="entry name" value="Aldolase class I"/>
    <property type="match status" value="1"/>
</dbReference>
<dbReference type="InterPro" id="IPR023867">
    <property type="entry name" value="Sulphatase_maturase_rSAM"/>
</dbReference>
<evidence type="ECO:0000256" key="4">
    <source>
        <dbReference type="ARBA" id="ARBA00022723"/>
    </source>
</evidence>
<dbReference type="GO" id="GO:0046872">
    <property type="term" value="F:metal ion binding"/>
    <property type="evidence" value="ECO:0007669"/>
    <property type="project" value="UniProtKB-KW"/>
</dbReference>
<gene>
    <name evidence="9" type="ORF">I5803_21155</name>
</gene>
<evidence type="ECO:0000256" key="6">
    <source>
        <dbReference type="ARBA" id="ARBA00023014"/>
    </source>
</evidence>
<name>A0A931H8L8_9BURK</name>
<keyword evidence="10" id="KW-1185">Reference proteome</keyword>
<evidence type="ECO:0000313" key="10">
    <source>
        <dbReference type="Proteomes" id="UP000651050"/>
    </source>
</evidence>
<dbReference type="SFLD" id="SFLDG01384">
    <property type="entry name" value="thioether_bond_formation_requi"/>
    <property type="match status" value="1"/>
</dbReference>
<dbReference type="CDD" id="cd01335">
    <property type="entry name" value="Radical_SAM"/>
    <property type="match status" value="1"/>
</dbReference>